<keyword evidence="1" id="KW-0472">Membrane</keyword>
<protein>
    <submittedName>
        <fullName evidence="2">Uncharacterized protein</fullName>
    </submittedName>
</protein>
<keyword evidence="3" id="KW-1185">Reference proteome</keyword>
<dbReference type="Pfam" id="PF20246">
    <property type="entry name" value="DUF6601"/>
    <property type="match status" value="1"/>
</dbReference>
<sequence length="265" mass="30577">MAQQASFQQPTDLDTDLYKRLKELERFYSLAGFKHNYHTLSRLGTYRRDIVRTDDFGLHLVWQNGPGPYQFIKPLPVSYYVSPSCYPSTTWAALSLHSRALLYSYKKLIQTPLDFKMAGENGLLDTSAMPDWATWQTFVASIPDNYTTGVIESRFRYGDLRLSRLNMIRFLTFYGRHFYRAEEKGLISAFWHGYGKWVLIIFAYATTVLTAMQVALAADLGPDWFVLGCKWLAYVIIAGILLQLPFVLAFYTFLGLFFTIGWLVK</sequence>
<accession>A0AAE0HWD9</accession>
<dbReference type="Proteomes" id="UP001283341">
    <property type="component" value="Unassembled WGS sequence"/>
</dbReference>
<comment type="caution">
    <text evidence="2">The sequence shown here is derived from an EMBL/GenBank/DDBJ whole genome shotgun (WGS) entry which is preliminary data.</text>
</comment>
<organism evidence="2 3">
    <name type="scientific">Apodospora peruviana</name>
    <dbReference type="NCBI Taxonomy" id="516989"/>
    <lineage>
        <taxon>Eukaryota</taxon>
        <taxon>Fungi</taxon>
        <taxon>Dikarya</taxon>
        <taxon>Ascomycota</taxon>
        <taxon>Pezizomycotina</taxon>
        <taxon>Sordariomycetes</taxon>
        <taxon>Sordariomycetidae</taxon>
        <taxon>Sordariales</taxon>
        <taxon>Lasiosphaeriaceae</taxon>
        <taxon>Apodospora</taxon>
    </lineage>
</organism>
<feature type="transmembrane region" description="Helical" evidence="1">
    <location>
        <begin position="197"/>
        <end position="216"/>
    </location>
</feature>
<dbReference type="AlphaFoldDB" id="A0AAE0HWD9"/>
<keyword evidence="1" id="KW-0812">Transmembrane</keyword>
<dbReference type="EMBL" id="JAUEDM010000007">
    <property type="protein sequence ID" value="KAK3314100.1"/>
    <property type="molecule type" value="Genomic_DNA"/>
</dbReference>
<proteinExistence type="predicted"/>
<reference evidence="2" key="1">
    <citation type="journal article" date="2023" name="Mol. Phylogenet. Evol.">
        <title>Genome-scale phylogeny and comparative genomics of the fungal order Sordariales.</title>
        <authorList>
            <person name="Hensen N."/>
            <person name="Bonometti L."/>
            <person name="Westerberg I."/>
            <person name="Brannstrom I.O."/>
            <person name="Guillou S."/>
            <person name="Cros-Aarteil S."/>
            <person name="Calhoun S."/>
            <person name="Haridas S."/>
            <person name="Kuo A."/>
            <person name="Mondo S."/>
            <person name="Pangilinan J."/>
            <person name="Riley R."/>
            <person name="LaButti K."/>
            <person name="Andreopoulos B."/>
            <person name="Lipzen A."/>
            <person name="Chen C."/>
            <person name="Yan M."/>
            <person name="Daum C."/>
            <person name="Ng V."/>
            <person name="Clum A."/>
            <person name="Steindorff A."/>
            <person name="Ohm R.A."/>
            <person name="Martin F."/>
            <person name="Silar P."/>
            <person name="Natvig D.O."/>
            <person name="Lalanne C."/>
            <person name="Gautier V."/>
            <person name="Ament-Velasquez S.L."/>
            <person name="Kruys A."/>
            <person name="Hutchinson M.I."/>
            <person name="Powell A.J."/>
            <person name="Barry K."/>
            <person name="Miller A.N."/>
            <person name="Grigoriev I.V."/>
            <person name="Debuchy R."/>
            <person name="Gladieux P."/>
            <person name="Hiltunen Thoren M."/>
            <person name="Johannesson H."/>
        </authorList>
    </citation>
    <scope>NUCLEOTIDE SEQUENCE</scope>
    <source>
        <strain evidence="2">CBS 118394</strain>
    </source>
</reference>
<evidence type="ECO:0000313" key="3">
    <source>
        <dbReference type="Proteomes" id="UP001283341"/>
    </source>
</evidence>
<evidence type="ECO:0000313" key="2">
    <source>
        <dbReference type="EMBL" id="KAK3314100.1"/>
    </source>
</evidence>
<feature type="transmembrane region" description="Helical" evidence="1">
    <location>
        <begin position="231"/>
        <end position="264"/>
    </location>
</feature>
<keyword evidence="1" id="KW-1133">Transmembrane helix</keyword>
<name>A0AAE0HWD9_9PEZI</name>
<dbReference type="InterPro" id="IPR046536">
    <property type="entry name" value="DUF6601"/>
</dbReference>
<evidence type="ECO:0000256" key="1">
    <source>
        <dbReference type="SAM" id="Phobius"/>
    </source>
</evidence>
<dbReference type="PANTHER" id="PTHR34414:SF1">
    <property type="entry name" value="SUBTILISIN-LIKE SERINE PROTEASE"/>
    <property type="match status" value="1"/>
</dbReference>
<gene>
    <name evidence="2" type="ORF">B0H66DRAFT_594890</name>
</gene>
<dbReference type="PANTHER" id="PTHR34414">
    <property type="entry name" value="HET DOMAIN-CONTAINING PROTEIN-RELATED"/>
    <property type="match status" value="1"/>
</dbReference>
<reference evidence="2" key="2">
    <citation type="submission" date="2023-06" db="EMBL/GenBank/DDBJ databases">
        <authorList>
            <consortium name="Lawrence Berkeley National Laboratory"/>
            <person name="Haridas S."/>
            <person name="Hensen N."/>
            <person name="Bonometti L."/>
            <person name="Westerberg I."/>
            <person name="Brannstrom I.O."/>
            <person name="Guillou S."/>
            <person name="Cros-Aarteil S."/>
            <person name="Calhoun S."/>
            <person name="Kuo A."/>
            <person name="Mondo S."/>
            <person name="Pangilinan J."/>
            <person name="Riley R."/>
            <person name="Labutti K."/>
            <person name="Andreopoulos B."/>
            <person name="Lipzen A."/>
            <person name="Chen C."/>
            <person name="Yanf M."/>
            <person name="Daum C."/>
            <person name="Ng V."/>
            <person name="Clum A."/>
            <person name="Steindorff A."/>
            <person name="Ohm R."/>
            <person name="Martin F."/>
            <person name="Silar P."/>
            <person name="Natvig D."/>
            <person name="Lalanne C."/>
            <person name="Gautier V."/>
            <person name="Ament-Velasquez S.L."/>
            <person name="Kruys A."/>
            <person name="Hutchinson M.I."/>
            <person name="Powell A.J."/>
            <person name="Barry K."/>
            <person name="Miller A.N."/>
            <person name="Grigoriev I.V."/>
            <person name="Debuchy R."/>
            <person name="Gladieux P."/>
            <person name="Thoren M.H."/>
            <person name="Johannesson H."/>
        </authorList>
    </citation>
    <scope>NUCLEOTIDE SEQUENCE</scope>
    <source>
        <strain evidence="2">CBS 118394</strain>
    </source>
</reference>